<dbReference type="RefSeq" id="WP_159064577.1">
    <property type="nucleotide sequence ID" value="NZ_BDQI01000034.1"/>
</dbReference>
<keyword evidence="1" id="KW-1133">Transmembrane helix</keyword>
<reference evidence="3" key="1">
    <citation type="submission" date="2017-05" db="EMBL/GenBank/DDBJ databases">
        <title>Streptomyces olivochromogenes NBRC 3561 whole genome shotgun sequence.</title>
        <authorList>
            <person name="Dohra H."/>
            <person name="Kodani S."/>
        </authorList>
    </citation>
    <scope>NUCLEOTIDE SEQUENCE [LARGE SCALE GENOMIC DNA]</scope>
    <source>
        <strain evidence="3">NBRC 3561</strain>
    </source>
</reference>
<evidence type="ECO:0000313" key="3">
    <source>
        <dbReference type="Proteomes" id="UP000217446"/>
    </source>
</evidence>
<dbReference type="Proteomes" id="UP000217446">
    <property type="component" value="Unassembled WGS sequence"/>
</dbReference>
<evidence type="ECO:0000313" key="2">
    <source>
        <dbReference type="EMBL" id="GAX57285.1"/>
    </source>
</evidence>
<proteinExistence type="predicted"/>
<comment type="caution">
    <text evidence="2">The sequence shown here is derived from an EMBL/GenBank/DDBJ whole genome shotgun (WGS) entry which is preliminary data.</text>
</comment>
<evidence type="ECO:0000256" key="1">
    <source>
        <dbReference type="SAM" id="Phobius"/>
    </source>
</evidence>
<feature type="transmembrane region" description="Helical" evidence="1">
    <location>
        <begin position="12"/>
        <end position="28"/>
    </location>
</feature>
<accession>A0A250VT34</accession>
<keyword evidence="1" id="KW-0812">Transmembrane</keyword>
<name>A0A250VT34_STROL</name>
<keyword evidence="3" id="KW-1185">Reference proteome</keyword>
<gene>
    <name evidence="2" type="ORF">SO3561_08855</name>
</gene>
<organism evidence="2 3">
    <name type="scientific">Streptomyces olivochromogenes</name>
    <dbReference type="NCBI Taxonomy" id="1963"/>
    <lineage>
        <taxon>Bacteria</taxon>
        <taxon>Bacillati</taxon>
        <taxon>Actinomycetota</taxon>
        <taxon>Actinomycetes</taxon>
        <taxon>Kitasatosporales</taxon>
        <taxon>Streptomycetaceae</taxon>
        <taxon>Streptomyces</taxon>
    </lineage>
</organism>
<dbReference type="EMBL" id="BDQI01000034">
    <property type="protein sequence ID" value="GAX57285.1"/>
    <property type="molecule type" value="Genomic_DNA"/>
</dbReference>
<protein>
    <submittedName>
        <fullName evidence="2">Uncharacterized protein</fullName>
    </submittedName>
</protein>
<dbReference type="AlphaFoldDB" id="A0A250VT34"/>
<sequence>MTDDSPHNDQNPTPYLSIIALAALYLLIRTIGGQPEDATAAITVASPLLDVRL</sequence>
<keyword evidence="1" id="KW-0472">Membrane</keyword>